<evidence type="ECO:0000313" key="2">
    <source>
        <dbReference type="EMBL" id="KAJ9658938.1"/>
    </source>
</evidence>
<evidence type="ECO:0000256" key="1">
    <source>
        <dbReference type="SAM" id="MobiDB-lite"/>
    </source>
</evidence>
<feature type="region of interest" description="Disordered" evidence="1">
    <location>
        <begin position="95"/>
        <end position="145"/>
    </location>
</feature>
<sequence>MADSIKAKLEEMQLLGLYREQMLANASALFGGICDVCTIRMSSSDAQASFSAAIFRPSTEKGSVKVFLMRIKDEEERIREIRAYEKEDEEDEKRVVFKHAYKNGEDGEDDEDKENKKDEAEEDEDGDMENEKSEGDDEDGKDEDVITPLTSRLATMERLLEMTEAAIQEGRFVALTGEDWEDLEKEARKREPTPSNATALSGSECIVFTSRGTDAQGRRACFTGVATAANKKHSLKHFVLRTRDREDGTPLASRLEAVERLLEMTEEALEKDRD</sequence>
<reference evidence="2" key="1">
    <citation type="submission" date="2022-10" db="EMBL/GenBank/DDBJ databases">
        <title>Culturing micro-colonial fungi from biological soil crusts in the Mojave desert and describing Neophaeococcomyces mojavensis, and introducing the new genera and species Taxawa tesnikishii.</title>
        <authorList>
            <person name="Kurbessoian T."/>
            <person name="Stajich J.E."/>
        </authorList>
    </citation>
    <scope>NUCLEOTIDE SEQUENCE</scope>
    <source>
        <strain evidence="2">TK_1</strain>
    </source>
</reference>
<accession>A0ABQ9NJE2</accession>
<proteinExistence type="predicted"/>
<keyword evidence="3" id="KW-1185">Reference proteome</keyword>
<gene>
    <name evidence="2" type="ORF">H2201_007588</name>
</gene>
<comment type="caution">
    <text evidence="2">The sequence shown here is derived from an EMBL/GenBank/DDBJ whole genome shotgun (WGS) entry which is preliminary data.</text>
</comment>
<dbReference type="EMBL" id="JAPDRL010000081">
    <property type="protein sequence ID" value="KAJ9658938.1"/>
    <property type="molecule type" value="Genomic_DNA"/>
</dbReference>
<organism evidence="2 3">
    <name type="scientific">Coniosporium apollinis</name>
    <dbReference type="NCBI Taxonomy" id="61459"/>
    <lineage>
        <taxon>Eukaryota</taxon>
        <taxon>Fungi</taxon>
        <taxon>Dikarya</taxon>
        <taxon>Ascomycota</taxon>
        <taxon>Pezizomycotina</taxon>
        <taxon>Dothideomycetes</taxon>
        <taxon>Dothideomycetes incertae sedis</taxon>
        <taxon>Coniosporium</taxon>
    </lineage>
</organism>
<name>A0ABQ9NJE2_9PEZI</name>
<evidence type="ECO:0000313" key="3">
    <source>
        <dbReference type="Proteomes" id="UP001172684"/>
    </source>
</evidence>
<dbReference type="Proteomes" id="UP001172684">
    <property type="component" value="Unassembled WGS sequence"/>
</dbReference>
<feature type="compositionally biased region" description="Acidic residues" evidence="1">
    <location>
        <begin position="120"/>
        <end position="142"/>
    </location>
</feature>
<protein>
    <submittedName>
        <fullName evidence="2">Uncharacterized protein</fullName>
    </submittedName>
</protein>